<feature type="transmembrane region" description="Helical" evidence="1">
    <location>
        <begin position="262"/>
        <end position="282"/>
    </location>
</feature>
<feature type="transmembrane region" description="Helical" evidence="1">
    <location>
        <begin position="202"/>
        <end position="221"/>
    </location>
</feature>
<dbReference type="EMBL" id="SBLB01000003">
    <property type="protein sequence ID" value="RYC69452.1"/>
    <property type="molecule type" value="Genomic_DNA"/>
</dbReference>
<feature type="transmembrane region" description="Helical" evidence="1">
    <location>
        <begin position="354"/>
        <end position="372"/>
    </location>
</feature>
<keyword evidence="1" id="KW-0472">Membrane</keyword>
<feature type="transmembrane region" description="Helical" evidence="1">
    <location>
        <begin position="118"/>
        <end position="140"/>
    </location>
</feature>
<evidence type="ECO:0000313" key="2">
    <source>
        <dbReference type="EMBL" id="RYC69452.1"/>
    </source>
</evidence>
<sequence length="428" mass="47752">MSEKKGILVPLILFVVILVYYTLVGIFSQNIPYADDLSLLASLYDLSNQGSVSATLSILFSFHNEHRLLLPRLVTIGLTALNGGVIDFRWWVWLGNAFLLVPLAVFYQVLAGRKISPAYLVPIALLLFQPLHTELVYWGMASLQNLGVLALAVITLYLAAGPLSFTRLALVLGLTLLSMLTGANGMLLIPAVAFVWLLRRQYWLVAGWLIIGSLAIGLYWWGFDPAIQSGIGAEQASTLFEKAQTLLGLLGALVESQRYQEIPMATGLLLVLAFGIPAARIVQRVWTQSVPSADRGALFMVALGGFLLMTMAAIAVSRQLDAALFVTRYKIYPLLLLICVYLMMVLTSMTPARWMLPACVVVGLAINVIGYWRSLPRLEKHQAYMNEQLINWERYHRVDAPTPFMRHYYEQRWTAAHREGLYLPPAIR</sequence>
<keyword evidence="1" id="KW-1133">Transmembrane helix</keyword>
<reference evidence="2 3" key="1">
    <citation type="submission" date="2019-01" db="EMBL/GenBank/DDBJ databases">
        <title>Spirosoma flava sp. nov., a propanil-degrading bacterium isolated from herbicide-contaminated soil.</title>
        <authorList>
            <person name="Zhang L."/>
            <person name="Jiang J.-D."/>
        </authorList>
    </citation>
    <scope>NUCLEOTIDE SEQUENCE [LARGE SCALE GENOMIC DNA]</scope>
    <source>
        <strain evidence="2 3">TY50</strain>
    </source>
</reference>
<proteinExistence type="predicted"/>
<protein>
    <recommendedName>
        <fullName evidence="4">Glycosyltransferase RgtA/B/C/D-like domain-containing protein</fullName>
    </recommendedName>
</protein>
<organism evidence="2 3">
    <name type="scientific">Spirosoma sordidisoli</name>
    <dbReference type="NCBI Taxonomy" id="2502893"/>
    <lineage>
        <taxon>Bacteria</taxon>
        <taxon>Pseudomonadati</taxon>
        <taxon>Bacteroidota</taxon>
        <taxon>Cytophagia</taxon>
        <taxon>Cytophagales</taxon>
        <taxon>Cytophagaceae</taxon>
        <taxon>Spirosoma</taxon>
    </lineage>
</organism>
<name>A0A4Q2UL70_9BACT</name>
<feature type="transmembrane region" description="Helical" evidence="1">
    <location>
        <begin position="92"/>
        <end position="111"/>
    </location>
</feature>
<keyword evidence="3" id="KW-1185">Reference proteome</keyword>
<dbReference type="AlphaFoldDB" id="A0A4Q2UL70"/>
<feature type="transmembrane region" description="Helical" evidence="1">
    <location>
        <begin position="170"/>
        <end position="196"/>
    </location>
</feature>
<evidence type="ECO:0000256" key="1">
    <source>
        <dbReference type="SAM" id="Phobius"/>
    </source>
</evidence>
<feature type="transmembrane region" description="Helical" evidence="1">
    <location>
        <begin position="297"/>
        <end position="317"/>
    </location>
</feature>
<comment type="caution">
    <text evidence="2">The sequence shown here is derived from an EMBL/GenBank/DDBJ whole genome shotgun (WGS) entry which is preliminary data.</text>
</comment>
<feature type="transmembrane region" description="Helical" evidence="1">
    <location>
        <begin position="146"/>
        <end position="163"/>
    </location>
</feature>
<dbReference type="Proteomes" id="UP000290407">
    <property type="component" value="Unassembled WGS sequence"/>
</dbReference>
<evidence type="ECO:0008006" key="4">
    <source>
        <dbReference type="Google" id="ProtNLM"/>
    </source>
</evidence>
<keyword evidence="1" id="KW-0812">Transmembrane</keyword>
<dbReference type="RefSeq" id="WP_129601691.1">
    <property type="nucleotide sequence ID" value="NZ_SBLB01000003.1"/>
</dbReference>
<feature type="transmembrane region" description="Helical" evidence="1">
    <location>
        <begin position="329"/>
        <end position="348"/>
    </location>
</feature>
<feature type="transmembrane region" description="Helical" evidence="1">
    <location>
        <begin position="7"/>
        <end position="27"/>
    </location>
</feature>
<evidence type="ECO:0000313" key="3">
    <source>
        <dbReference type="Proteomes" id="UP000290407"/>
    </source>
</evidence>
<gene>
    <name evidence="2" type="ORF">EQG79_12655</name>
</gene>
<accession>A0A4Q2UL70</accession>